<evidence type="ECO:0000313" key="1">
    <source>
        <dbReference type="EMBL" id="MPC66841.1"/>
    </source>
</evidence>
<comment type="caution">
    <text evidence="1">The sequence shown here is derived from an EMBL/GenBank/DDBJ whole genome shotgun (WGS) entry which is preliminary data.</text>
</comment>
<dbReference type="EMBL" id="VSRR010025383">
    <property type="protein sequence ID" value="MPC66841.1"/>
    <property type="molecule type" value="Genomic_DNA"/>
</dbReference>
<name>A0A5B7H2P3_PORTR</name>
<protein>
    <submittedName>
        <fullName evidence="1">Uncharacterized protein</fullName>
    </submittedName>
</protein>
<gene>
    <name evidence="1" type="ORF">E2C01_060996</name>
</gene>
<evidence type="ECO:0000313" key="2">
    <source>
        <dbReference type="Proteomes" id="UP000324222"/>
    </source>
</evidence>
<proteinExistence type="predicted"/>
<dbReference type="AlphaFoldDB" id="A0A5B7H2P3"/>
<keyword evidence="2" id="KW-1185">Reference proteome</keyword>
<dbReference type="Proteomes" id="UP000324222">
    <property type="component" value="Unassembled WGS sequence"/>
</dbReference>
<organism evidence="1 2">
    <name type="scientific">Portunus trituberculatus</name>
    <name type="common">Swimming crab</name>
    <name type="synonym">Neptunus trituberculatus</name>
    <dbReference type="NCBI Taxonomy" id="210409"/>
    <lineage>
        <taxon>Eukaryota</taxon>
        <taxon>Metazoa</taxon>
        <taxon>Ecdysozoa</taxon>
        <taxon>Arthropoda</taxon>
        <taxon>Crustacea</taxon>
        <taxon>Multicrustacea</taxon>
        <taxon>Malacostraca</taxon>
        <taxon>Eumalacostraca</taxon>
        <taxon>Eucarida</taxon>
        <taxon>Decapoda</taxon>
        <taxon>Pleocyemata</taxon>
        <taxon>Brachyura</taxon>
        <taxon>Eubrachyura</taxon>
        <taxon>Portunoidea</taxon>
        <taxon>Portunidae</taxon>
        <taxon>Portuninae</taxon>
        <taxon>Portunus</taxon>
    </lineage>
</organism>
<accession>A0A5B7H2P3</accession>
<reference evidence="1 2" key="1">
    <citation type="submission" date="2019-05" db="EMBL/GenBank/DDBJ databases">
        <title>Another draft genome of Portunus trituberculatus and its Hox gene families provides insights of decapod evolution.</title>
        <authorList>
            <person name="Jeong J.-H."/>
            <person name="Song I."/>
            <person name="Kim S."/>
            <person name="Choi T."/>
            <person name="Kim D."/>
            <person name="Ryu S."/>
            <person name="Kim W."/>
        </authorList>
    </citation>
    <scope>NUCLEOTIDE SEQUENCE [LARGE SCALE GENOMIC DNA]</scope>
    <source>
        <tissue evidence="1">Muscle</tissue>
    </source>
</reference>
<sequence length="38" mass="4510">MDTRHGTEGVNTRHFITIHYNKYSNLDSVNITWLYNTP</sequence>